<keyword evidence="3" id="KW-1185">Reference proteome</keyword>
<dbReference type="eggNOG" id="COG3968">
    <property type="taxonomic scope" value="Bacteria"/>
</dbReference>
<dbReference type="AlphaFoldDB" id="B0MW98"/>
<reference evidence="2" key="2">
    <citation type="submission" date="2013-09" db="EMBL/GenBank/DDBJ databases">
        <title>Draft genome sequence of Alistipes putredinis (DSM 17216).</title>
        <authorList>
            <person name="Sudarsanam P."/>
            <person name="Ley R."/>
            <person name="Guruge J."/>
            <person name="Turnbaugh P.J."/>
            <person name="Mahowald M."/>
            <person name="Liep D."/>
            <person name="Gordon J."/>
        </authorList>
    </citation>
    <scope>NUCLEOTIDE SEQUENCE</scope>
    <source>
        <strain evidence="2">DSM 17216</strain>
    </source>
</reference>
<dbReference type="EMBL" id="ABFK02000018">
    <property type="protein sequence ID" value="EDS03579.1"/>
    <property type="molecule type" value="Genomic_DNA"/>
</dbReference>
<organism evidence="2 3">
    <name type="scientific">Alistipes putredinis DSM 17216</name>
    <dbReference type="NCBI Taxonomy" id="445970"/>
    <lineage>
        <taxon>Bacteria</taxon>
        <taxon>Pseudomonadati</taxon>
        <taxon>Bacteroidota</taxon>
        <taxon>Bacteroidia</taxon>
        <taxon>Bacteroidales</taxon>
        <taxon>Rikenellaceae</taxon>
        <taxon>Alistipes</taxon>
    </lineage>
</organism>
<comment type="caution">
    <text evidence="2">The sequence shown here is derived from an EMBL/GenBank/DDBJ whole genome shotgun (WGS) entry which is preliminary data.</text>
</comment>
<dbReference type="Proteomes" id="UP000005819">
    <property type="component" value="Unassembled WGS sequence"/>
</dbReference>
<dbReference type="GO" id="GO:0004356">
    <property type="term" value="F:glutamine synthetase activity"/>
    <property type="evidence" value="ECO:0007669"/>
    <property type="project" value="InterPro"/>
</dbReference>
<protein>
    <recommendedName>
        <fullName evidence="1">Glutamine synthetase type III N-terminal domain-containing protein</fullName>
    </recommendedName>
</protein>
<dbReference type="InterPro" id="IPR022147">
    <property type="entry name" value="GSIII_N"/>
</dbReference>
<reference evidence="2" key="1">
    <citation type="submission" date="2007-10" db="EMBL/GenBank/DDBJ databases">
        <authorList>
            <person name="Fulton L."/>
            <person name="Clifton S."/>
            <person name="Fulton B."/>
            <person name="Xu J."/>
            <person name="Minx P."/>
            <person name="Pepin K.H."/>
            <person name="Johnson M."/>
            <person name="Thiruvilangam P."/>
            <person name="Bhonagiri V."/>
            <person name="Nash W.E."/>
            <person name="Mardis E.R."/>
            <person name="Wilson R.K."/>
        </authorList>
    </citation>
    <scope>NUCLEOTIDE SEQUENCE [LARGE SCALE GENOMIC DNA]</scope>
    <source>
        <strain evidence="2">DSM 17216</strain>
    </source>
</reference>
<name>B0MW98_9BACT</name>
<evidence type="ECO:0000313" key="2">
    <source>
        <dbReference type="EMBL" id="EDS03579.1"/>
    </source>
</evidence>
<dbReference type="InterPro" id="IPR052725">
    <property type="entry name" value="GS_Type-3"/>
</dbReference>
<dbReference type="HOGENOM" id="CLU_1270084_0_0_10"/>
<sequence>MRRKDAVRHPGGSVRVLRYSEFIIRSDPMSLLRFKMVEAAIDHKAVEVKAPEGSPSEYFGTKVFGREAMRRYLNKTVYAQLLDTMQRGTPLTLEVADGVAAGMRQWALDHGADHYTHWFQPLTGGTAEKHDAFAEPDGCGGVLDEFSGRCLSSRSPMRRRFRTAVSVIRSRHGVIRRGTLPRRPSSWAVRSASRPSSSPIRARRSIIKCLCYGRFRP</sequence>
<dbReference type="Pfam" id="PF12437">
    <property type="entry name" value="GSIII_N"/>
    <property type="match status" value="1"/>
</dbReference>
<dbReference type="PANTHER" id="PTHR42974:SF1">
    <property type="entry name" value="TYPE-3 GLUTAMINE SYNTHETASE"/>
    <property type="match status" value="1"/>
</dbReference>
<accession>B0MW98</accession>
<evidence type="ECO:0000313" key="3">
    <source>
        <dbReference type="Proteomes" id="UP000005819"/>
    </source>
</evidence>
<proteinExistence type="predicted"/>
<feature type="domain" description="Glutamine synthetase type III N-terminal" evidence="1">
    <location>
        <begin position="56"/>
        <end position="153"/>
    </location>
</feature>
<dbReference type="PANTHER" id="PTHR42974">
    <property type="entry name" value="GLUTAMINE SYNTHETASE"/>
    <property type="match status" value="1"/>
</dbReference>
<evidence type="ECO:0000259" key="1">
    <source>
        <dbReference type="Pfam" id="PF12437"/>
    </source>
</evidence>
<gene>
    <name evidence="2" type="ORF">ALIPUT_01406</name>
</gene>